<feature type="chain" id="PRO_5029777535" description="Hint domain-containing protein" evidence="3">
    <location>
        <begin position="29"/>
        <end position="2223"/>
    </location>
</feature>
<sequence>MSRFGKSWLAVPLSAALLVGVLPGVAFTADPDLLAQQPPTRIQQPEPVPVEPVKFGGTKRKDDAKSHPWRSPEVTWPAAASFEVTLDGSAARPKAARVLPVEISDTGARRATSAEANDGAGPATARVSVADRNAADEAGVDGLLLSVERTDSASGDRPVRVAVNYSAFRGAYGGDWAARLRMVEMPACALTTPHKAACRTSKVLKSTNDTEKQTVSASAVAAAGARTVLAATAAESGSSGSFKATPLEPSGSWSAGGSTGSFNWSQPIGIPAVPGGLQPTVSLNYSSQSVDGRTAASNNQPSWIGDGWSWEPGYVERRYKPCNDDKDGGTNSTKVGDQCWFNDNATLSLGGRTTELVHDAKAGWRTAQDDGAKIEKLTGATNGDKGTDGVDGVGEHWKITTTDGTQYFFGLNRLPGWKDNGTAADDPVTESTLTVPVFGNQSGEPCYNASFASAWCQQAWRWQLDYVVDVHGNAMAYYWKNEKNNYGRNVSTTTGKATVTSYDRGSYLDHIDYGLRDGAAYTTKAMGRVDFGVDERCLTACGTFDASHAKNWPDVPYDLSCKDGATECKDQYSPSFWSRKRLSTITTKVLTGGVHKEVDTWKLTQGFPASGDGISTPMWLESIQRTGRTAGSASLPPVTFSGVQMANRVDKTGDGLAPFIRLRMSQITNETGGTIGAYYSAPDCTAASLPAADGSNKTRCYPVKWAFEGETAKQDWFNSYVVTTVLEGDYVVSTPDTTTEYTYLDGAAWAKSTDEFTKKDDRTYSVARGYGRVQTRVGGVEEGPTLTEARYFRGIDGAAVKDSAGVAVTDREQFAGVMRESATYNGDDTSKLVSAVSYTPWRSAVTASRSRAGLPDLEAYLTGTLKEEERTKTATGVRSSSLTRTFDEFGQTTSESDTGDSAKTGDEKCTTTTYAANASTRLVDKVAQKKTVAALCGQAAGIADLISDERMYHDGATTLLAAPTKGDVTKVEKINGLGSGYDTVASTPASEFDVYGRALSAIDAYGKRTRTAYTPAQGEVPTKTSVTNPLGHQVTTDVDPLRGLPAKVTDANGRVTSTAYDALGRVTKVWLPTRSATTFPDTPSQSFAYQIRRDGPTVITTSTLNHVDTYQSSYEFYDGLMREMQTQAPSPDDKGRLVTESRYNSRGEVWHSSGVFYAEGSAEPVPVTGQELKYPAATETLFDGAGRPTATVSKKFGVETKRTVTSYTGDTTTVVPPKGGTATTTVTDALDRVTELKQYTDAARTKSQSTAYTYNKLGQLAQVTDPSGAVWKYGYDVAGRQIRVEDPDKGASDTVYDKGGRPTDVTDARKITLTTQYDDLGRPTALLQGTTKRADWEYDKATKGLGQLSSTSRYEGANRYTSTVVGYNGFYKPTISRVTIPASEGALAGTYEWTDVYNPTTGQLMETAQPSMGDLPAEDVINAYGFGSGLPMSVSAGSDTLLSSVEYDHYGRPGMKELGAYARHVWLGSEYDEHTGAVTRTFSRREVAPERIDDVRYTYDPAGNISRIGTTTGPDAAPVVDTQCFALDALRRVTEAWTATDACKATTPTPALIGGPDPYWTSYTYDAVGNRKTETQHTAAAGPATDTVRTYATPKAGTHNLPGVTQTGTDPHTETYTYDETGNTRTRKIGNADLQDLKWDPEGHLASVTEVTDTTGYLYDTAGNRMIRRDSTGTTLYLPSGNELRLDKSGKVSGTRYYAAAGETVAMRTGAGLTYVISDHLDTATTQVSADANQAVTRRKTTIFGAPRGTQPSTWLGDKGFVGGTKDADTGLTHLGAREYDPATGRFISVDPILDLADPQQTHGYTYANNNPVAFSDPTGLRPDGPVGGSDINDSRNPKDGSYSNARSGSGWFRDTYGGWSYRHKVYLPAPMSSKVGGLTLVKYNWSSRVKAKGSPPRRYTIKHPKVAPSNFYTKYVAPVAVSVLLPDVQAWADCGGGDLSQCGWASTDIPLLKPLKAAKGIKKGIDAASDVAKKCHSFLPGTRVLLADGTSKKIEDVEKGDVVLATDPDTGETRAKEVIETILTKDDKYFTELTVMTAKGEASIVATDTHPFWSADEKKWFDAGSVQVGTELLTSEGRPVEVTSTRHYEKQQRTHDLTVDDIHTYYVLAGETPVLVHNSNCPLTMSSVISEDSALVKAAQQAGKNQKVQTDLDSLFQQLSRGNMNPGLGSKALAGTDVTYARGRNGGRLFFRNVDGGIQVVGKSDKANESKVIARLNQLYGQ</sequence>
<dbReference type="Pfam" id="PF25023">
    <property type="entry name" value="TEN_YD-shell"/>
    <property type="match status" value="1"/>
</dbReference>
<dbReference type="InterPro" id="IPR050708">
    <property type="entry name" value="T6SS_VgrG/RHS"/>
</dbReference>
<evidence type="ECO:0000256" key="2">
    <source>
        <dbReference type="SAM" id="MobiDB-lite"/>
    </source>
</evidence>
<dbReference type="InterPro" id="IPR036844">
    <property type="entry name" value="Hint_dom_sf"/>
</dbReference>
<dbReference type="Gene3D" id="2.180.10.10">
    <property type="entry name" value="RHS repeat-associated core"/>
    <property type="match status" value="2"/>
</dbReference>
<dbReference type="InterPro" id="IPR056823">
    <property type="entry name" value="TEN-like_YD-shell"/>
</dbReference>
<dbReference type="SMART" id="SM00306">
    <property type="entry name" value="HintN"/>
    <property type="match status" value="1"/>
</dbReference>
<feature type="region of interest" description="Disordered" evidence="2">
    <location>
        <begin position="1805"/>
        <end position="1846"/>
    </location>
</feature>
<feature type="compositionally biased region" description="Polar residues" evidence="2">
    <location>
        <begin position="1603"/>
        <end position="1623"/>
    </location>
</feature>
<dbReference type="NCBIfam" id="TIGR03696">
    <property type="entry name" value="Rhs_assc_core"/>
    <property type="match status" value="1"/>
</dbReference>
<feature type="region of interest" description="Disordered" evidence="2">
    <location>
        <begin position="1019"/>
        <end position="1038"/>
    </location>
</feature>
<dbReference type="SUPFAM" id="SSF51294">
    <property type="entry name" value="Hedgehog/intein (Hint) domain"/>
    <property type="match status" value="1"/>
</dbReference>
<keyword evidence="3" id="KW-0732">Signal</keyword>
<dbReference type="Pfam" id="PF07591">
    <property type="entry name" value="PT-HINT"/>
    <property type="match status" value="1"/>
</dbReference>
<dbReference type="PANTHER" id="PTHR32305:SF17">
    <property type="entry name" value="TRNA NUCLEASE WAPA"/>
    <property type="match status" value="1"/>
</dbReference>
<feature type="region of interest" description="Disordered" evidence="2">
    <location>
        <begin position="1594"/>
        <end position="1623"/>
    </location>
</feature>
<evidence type="ECO:0000313" key="6">
    <source>
        <dbReference type="Proteomes" id="UP000470951"/>
    </source>
</evidence>
<keyword evidence="1" id="KW-0677">Repeat</keyword>
<name>A0A7K3R9I5_STRAQ</name>
<feature type="domain" description="Hint" evidence="4">
    <location>
        <begin position="1976"/>
        <end position="2077"/>
    </location>
</feature>
<evidence type="ECO:0000259" key="4">
    <source>
        <dbReference type="SMART" id="SM00306"/>
    </source>
</evidence>
<dbReference type="Proteomes" id="UP000470951">
    <property type="component" value="Unassembled WGS sequence"/>
</dbReference>
<proteinExistence type="predicted"/>
<organism evidence="5 6">
    <name type="scientific">Streptomyces anulatus</name>
    <name type="common">Streptomyces chrysomallus</name>
    <dbReference type="NCBI Taxonomy" id="1892"/>
    <lineage>
        <taxon>Bacteria</taxon>
        <taxon>Bacillati</taxon>
        <taxon>Actinomycetota</taxon>
        <taxon>Actinomycetes</taxon>
        <taxon>Kitasatosporales</taxon>
        <taxon>Streptomycetaceae</taxon>
        <taxon>Streptomyces</taxon>
    </lineage>
</organism>
<dbReference type="InterPro" id="IPR031325">
    <property type="entry name" value="RHS_repeat"/>
</dbReference>
<dbReference type="Pfam" id="PF05593">
    <property type="entry name" value="RHS_repeat"/>
    <property type="match status" value="2"/>
</dbReference>
<evidence type="ECO:0000313" key="5">
    <source>
        <dbReference type="EMBL" id="NEB98666.1"/>
    </source>
</evidence>
<dbReference type="PROSITE" id="PS50817">
    <property type="entry name" value="INTEIN_N_TER"/>
    <property type="match status" value="1"/>
</dbReference>
<reference evidence="5 6" key="1">
    <citation type="submission" date="2020-01" db="EMBL/GenBank/DDBJ databases">
        <title>Insect and environment-associated Actinomycetes.</title>
        <authorList>
            <person name="Currrie C."/>
            <person name="Chevrette M."/>
            <person name="Carlson C."/>
            <person name="Stubbendieck R."/>
            <person name="Wendt-Pienkowski E."/>
        </authorList>
    </citation>
    <scope>NUCLEOTIDE SEQUENCE [LARGE SCALE GENOMIC DNA]</scope>
    <source>
        <strain evidence="5 6">SID7903</strain>
    </source>
</reference>
<feature type="signal peptide" evidence="3">
    <location>
        <begin position="1"/>
        <end position="28"/>
    </location>
</feature>
<gene>
    <name evidence="5" type="ORF">G3I58_11875</name>
</gene>
<evidence type="ECO:0000256" key="1">
    <source>
        <dbReference type="ARBA" id="ARBA00022737"/>
    </source>
</evidence>
<dbReference type="CDD" id="cd00081">
    <property type="entry name" value="Hint"/>
    <property type="match status" value="1"/>
</dbReference>
<dbReference type="GO" id="GO:0016539">
    <property type="term" value="P:intein-mediated protein splicing"/>
    <property type="evidence" value="ECO:0007669"/>
    <property type="project" value="InterPro"/>
</dbReference>
<accession>A0A7K3R9I5</accession>
<feature type="region of interest" description="Disordered" evidence="2">
    <location>
        <begin position="238"/>
        <end position="258"/>
    </location>
</feature>
<feature type="compositionally biased region" description="Polar residues" evidence="2">
    <location>
        <begin position="1022"/>
        <end position="1036"/>
    </location>
</feature>
<comment type="caution">
    <text evidence="5">The sequence shown here is derived from an EMBL/GenBank/DDBJ whole genome shotgun (WGS) entry which is preliminary data.</text>
</comment>
<evidence type="ECO:0000256" key="3">
    <source>
        <dbReference type="SAM" id="SignalP"/>
    </source>
</evidence>
<dbReference type="InterPro" id="IPR006141">
    <property type="entry name" value="Intein_N"/>
</dbReference>
<dbReference type="InterPro" id="IPR006530">
    <property type="entry name" value="YD"/>
</dbReference>
<dbReference type="InterPro" id="IPR022385">
    <property type="entry name" value="Rhs_assc_core"/>
</dbReference>
<dbReference type="Gene3D" id="2.170.16.10">
    <property type="entry name" value="Hedgehog/Intein (Hint) domain"/>
    <property type="match status" value="1"/>
</dbReference>
<dbReference type="EMBL" id="JAAGMS010000134">
    <property type="protein sequence ID" value="NEB98666.1"/>
    <property type="molecule type" value="Genomic_DNA"/>
</dbReference>
<protein>
    <recommendedName>
        <fullName evidence="4">Hint domain-containing protein</fullName>
    </recommendedName>
</protein>
<dbReference type="InterPro" id="IPR003587">
    <property type="entry name" value="Hint_dom_N"/>
</dbReference>
<feature type="region of interest" description="Disordered" evidence="2">
    <location>
        <begin position="37"/>
        <end position="71"/>
    </location>
</feature>
<dbReference type="PANTHER" id="PTHR32305">
    <property type="match status" value="1"/>
</dbReference>
<dbReference type="NCBIfam" id="TIGR01643">
    <property type="entry name" value="YD_repeat_2x"/>
    <property type="match status" value="2"/>
</dbReference>